<dbReference type="RefSeq" id="WP_215999240.1">
    <property type="nucleotide sequence ID" value="NZ_JAUFQI010000001.1"/>
</dbReference>
<organism evidence="1 2">
    <name type="scientific">Reinekea marina</name>
    <dbReference type="NCBI Taxonomy" id="1310421"/>
    <lineage>
        <taxon>Bacteria</taxon>
        <taxon>Pseudomonadati</taxon>
        <taxon>Pseudomonadota</taxon>
        <taxon>Gammaproteobacteria</taxon>
        <taxon>Oceanospirillales</taxon>
        <taxon>Saccharospirillaceae</taxon>
        <taxon>Reinekea</taxon>
    </lineage>
</organism>
<dbReference type="EMBL" id="JBHRYN010000012">
    <property type="protein sequence ID" value="MFC3702135.1"/>
    <property type="molecule type" value="Genomic_DNA"/>
</dbReference>
<evidence type="ECO:0000313" key="1">
    <source>
        <dbReference type="EMBL" id="MFC3702135.1"/>
    </source>
</evidence>
<keyword evidence="2" id="KW-1185">Reference proteome</keyword>
<dbReference type="Proteomes" id="UP001595710">
    <property type="component" value="Unassembled WGS sequence"/>
</dbReference>
<comment type="caution">
    <text evidence="1">The sequence shown here is derived from an EMBL/GenBank/DDBJ whole genome shotgun (WGS) entry which is preliminary data.</text>
</comment>
<protein>
    <submittedName>
        <fullName evidence="1">Uncharacterized protein</fullName>
    </submittedName>
</protein>
<accession>A0ABV7WS60</accession>
<gene>
    <name evidence="1" type="ORF">ACFOND_10815</name>
</gene>
<evidence type="ECO:0000313" key="2">
    <source>
        <dbReference type="Proteomes" id="UP001595710"/>
    </source>
</evidence>
<sequence>MATIILGKNLLSTEELIEFAFSDLNTQNQALDELTQSAQDAAIHSSLLLIRMMRAERIFIDPAAETRNRTL</sequence>
<proteinExistence type="predicted"/>
<reference evidence="2" key="1">
    <citation type="journal article" date="2019" name="Int. J. Syst. Evol. Microbiol.">
        <title>The Global Catalogue of Microorganisms (GCM) 10K type strain sequencing project: providing services to taxonomists for standard genome sequencing and annotation.</title>
        <authorList>
            <consortium name="The Broad Institute Genomics Platform"/>
            <consortium name="The Broad Institute Genome Sequencing Center for Infectious Disease"/>
            <person name="Wu L."/>
            <person name="Ma J."/>
        </authorList>
    </citation>
    <scope>NUCLEOTIDE SEQUENCE [LARGE SCALE GENOMIC DNA]</scope>
    <source>
        <strain evidence="2">CECT 8288</strain>
    </source>
</reference>
<name>A0ABV7WS60_9GAMM</name>